<keyword evidence="3" id="KW-1185">Reference proteome</keyword>
<name>A0A1R2CHM8_9CILI</name>
<dbReference type="Gene3D" id="3.30.1520.10">
    <property type="entry name" value="Phox-like domain"/>
    <property type="match status" value="1"/>
</dbReference>
<dbReference type="EMBL" id="MPUH01000148">
    <property type="protein sequence ID" value="OMJ88532.1"/>
    <property type="molecule type" value="Genomic_DNA"/>
</dbReference>
<dbReference type="GO" id="GO:0035091">
    <property type="term" value="F:phosphatidylinositol binding"/>
    <property type="evidence" value="ECO:0007669"/>
    <property type="project" value="InterPro"/>
</dbReference>
<dbReference type="PANTHER" id="PTHR10555">
    <property type="entry name" value="SORTING NEXIN"/>
    <property type="match status" value="1"/>
</dbReference>
<dbReference type="OrthoDB" id="289314at2759"/>
<sequence length="346" mass="40768">MSESEYSALLSNLSPRHKSNDQVEISISSFTKAKDKHIVYKITGKDPTGSFETHRRYNDFLLVRSMLASQWPGCYIPKLPPKKRIGNLTEEFIDKRMRLLGNFLQKTSGILHLYQTQSFQMFIRNPGTYDTLVKTLKPLTNMDMYLNFKENFPIEGNFDYSDETSIYVSQMIHYLKNSLEKIKKLKSLAKKNINNFHNMKFFLCKLMAGIKELSPVFKGSAEVTFNVKRKRYQMFQVLLDWTRSEILDIEAMIEGIHRMQEITESFKIKEDQSLKNLLEDNIESNQIKFQIVTMVQHRLVLYEIPRFREQKAIKWQNVLKSFIHTSELEMKNVEDIVLEIDKNFNS</sequence>
<dbReference type="PANTHER" id="PTHR10555:SF170">
    <property type="entry name" value="FI18122P1"/>
    <property type="match status" value="1"/>
</dbReference>
<feature type="domain" description="PX" evidence="1">
    <location>
        <begin position="18"/>
        <end position="130"/>
    </location>
</feature>
<protein>
    <recommendedName>
        <fullName evidence="1">PX domain-containing protein</fullName>
    </recommendedName>
</protein>
<organism evidence="2 3">
    <name type="scientific">Stentor coeruleus</name>
    <dbReference type="NCBI Taxonomy" id="5963"/>
    <lineage>
        <taxon>Eukaryota</taxon>
        <taxon>Sar</taxon>
        <taxon>Alveolata</taxon>
        <taxon>Ciliophora</taxon>
        <taxon>Postciliodesmatophora</taxon>
        <taxon>Heterotrichea</taxon>
        <taxon>Heterotrichida</taxon>
        <taxon>Stentoridae</taxon>
        <taxon>Stentor</taxon>
    </lineage>
</organism>
<accession>A0A1R2CHM8</accession>
<evidence type="ECO:0000313" key="2">
    <source>
        <dbReference type="EMBL" id="OMJ88532.1"/>
    </source>
</evidence>
<reference evidence="2 3" key="1">
    <citation type="submission" date="2016-11" db="EMBL/GenBank/DDBJ databases">
        <title>The macronuclear genome of Stentor coeruleus: a giant cell with tiny introns.</title>
        <authorList>
            <person name="Slabodnick M."/>
            <person name="Ruby J.G."/>
            <person name="Reiff S.B."/>
            <person name="Swart E.C."/>
            <person name="Gosai S."/>
            <person name="Prabakaran S."/>
            <person name="Witkowska E."/>
            <person name="Larue G.E."/>
            <person name="Fisher S."/>
            <person name="Freeman R.M."/>
            <person name="Gunawardena J."/>
            <person name="Chu W."/>
            <person name="Stover N.A."/>
            <person name="Gregory B.D."/>
            <person name="Nowacki M."/>
            <person name="Derisi J."/>
            <person name="Roy S.W."/>
            <person name="Marshall W.F."/>
            <person name="Sood P."/>
        </authorList>
    </citation>
    <scope>NUCLEOTIDE SEQUENCE [LARGE SCALE GENOMIC DNA]</scope>
    <source>
        <strain evidence="2">WM001</strain>
    </source>
</reference>
<evidence type="ECO:0000313" key="3">
    <source>
        <dbReference type="Proteomes" id="UP000187209"/>
    </source>
</evidence>
<comment type="caution">
    <text evidence="2">The sequence shown here is derived from an EMBL/GenBank/DDBJ whole genome shotgun (WGS) entry which is preliminary data.</text>
</comment>
<dbReference type="SUPFAM" id="SSF64268">
    <property type="entry name" value="PX domain"/>
    <property type="match status" value="1"/>
</dbReference>
<gene>
    <name evidence="2" type="ORF">SteCoe_9479</name>
</gene>
<proteinExistence type="predicted"/>
<dbReference type="InterPro" id="IPR001683">
    <property type="entry name" value="PX_dom"/>
</dbReference>
<dbReference type="PROSITE" id="PS50195">
    <property type="entry name" value="PX"/>
    <property type="match status" value="1"/>
</dbReference>
<dbReference type="Proteomes" id="UP000187209">
    <property type="component" value="Unassembled WGS sequence"/>
</dbReference>
<dbReference type="InterPro" id="IPR036871">
    <property type="entry name" value="PX_dom_sf"/>
</dbReference>
<dbReference type="CDD" id="cd06093">
    <property type="entry name" value="PX_domain"/>
    <property type="match status" value="1"/>
</dbReference>
<dbReference type="Pfam" id="PF00787">
    <property type="entry name" value="PX"/>
    <property type="match status" value="1"/>
</dbReference>
<dbReference type="AlphaFoldDB" id="A0A1R2CHM8"/>
<dbReference type="GO" id="GO:0005768">
    <property type="term" value="C:endosome"/>
    <property type="evidence" value="ECO:0007669"/>
    <property type="project" value="TreeGrafter"/>
</dbReference>
<evidence type="ECO:0000259" key="1">
    <source>
        <dbReference type="PROSITE" id="PS50195"/>
    </source>
</evidence>
<dbReference type="SMART" id="SM00312">
    <property type="entry name" value="PX"/>
    <property type="match status" value="1"/>
</dbReference>